<keyword evidence="4 7" id="KW-0812">Transmembrane</keyword>
<dbReference type="HOGENOM" id="CLU_016047_1_2_9"/>
<dbReference type="EMBL" id="AJAT01000012">
    <property type="protein sequence ID" value="EOL45279.1"/>
    <property type="molecule type" value="Genomic_DNA"/>
</dbReference>
<dbReference type="PANTHER" id="PTHR43744:SF3">
    <property type="entry name" value="LACTOSE TRANSPORT SYSTEM PERMEASE PROTEIN LACG"/>
    <property type="match status" value="1"/>
</dbReference>
<dbReference type="RefSeq" id="WP_010767837.1">
    <property type="nucleotide sequence ID" value="NZ_ASWE01000003.1"/>
</dbReference>
<evidence type="ECO:0000256" key="2">
    <source>
        <dbReference type="ARBA" id="ARBA00022448"/>
    </source>
</evidence>
<dbReference type="GO" id="GO:0005886">
    <property type="term" value="C:plasma membrane"/>
    <property type="evidence" value="ECO:0007669"/>
    <property type="project" value="UniProtKB-SubCell"/>
</dbReference>
<dbReference type="InterPro" id="IPR000515">
    <property type="entry name" value="MetI-like"/>
</dbReference>
<dbReference type="STRING" id="154621.RV11_GL000797"/>
<keyword evidence="10" id="KW-1185">Reference proteome</keyword>
<feature type="transmembrane region" description="Helical" evidence="7">
    <location>
        <begin position="7"/>
        <end position="27"/>
    </location>
</feature>
<comment type="similarity">
    <text evidence="7">Belongs to the binding-protein-dependent transport system permease family.</text>
</comment>
<dbReference type="SUPFAM" id="SSF161098">
    <property type="entry name" value="MetI-like"/>
    <property type="match status" value="1"/>
</dbReference>
<feature type="transmembrane region" description="Helical" evidence="7">
    <location>
        <begin position="235"/>
        <end position="255"/>
    </location>
</feature>
<evidence type="ECO:0000256" key="1">
    <source>
        <dbReference type="ARBA" id="ARBA00004651"/>
    </source>
</evidence>
<feature type="domain" description="ABC transmembrane type-1" evidence="8">
    <location>
        <begin position="66"/>
        <end position="256"/>
    </location>
</feature>
<gene>
    <name evidence="9" type="ORF">UC3_01169</name>
</gene>
<keyword evidence="6 7" id="KW-0472">Membrane</keyword>
<dbReference type="CDD" id="cd06261">
    <property type="entry name" value="TM_PBP2"/>
    <property type="match status" value="1"/>
</dbReference>
<dbReference type="Proteomes" id="UP000013785">
    <property type="component" value="Unassembled WGS sequence"/>
</dbReference>
<dbReference type="PATRIC" id="fig|1158610.3.peg.1144"/>
<evidence type="ECO:0000256" key="4">
    <source>
        <dbReference type="ARBA" id="ARBA00022692"/>
    </source>
</evidence>
<dbReference type="AlphaFoldDB" id="R3TUJ9"/>
<sequence>MKKRIAFSPILGILFALVWLLPFYLIVVNSFKSKTEIFSNTLGLPENFTTENYPEAFKELDFGLSFMNTVIITVVSVLLISVVSAMAAYAIQRSETKFSKIMYFVFIAAMLVTFQSVMIPLVSIYGKANMLNRGGLIFMHLGFNVSMAVFMFVGALNGIPRSLDEAATIDGASRWQIFFKIIYPMLKPTAVTTALLNAILIWNDYLLPSLVINKPGMQTIPIKMFYFFGSYTKQWHLALAGLLIAILPIIIFYFFMQKHIIKGVADGAVK</sequence>
<evidence type="ECO:0000256" key="3">
    <source>
        <dbReference type="ARBA" id="ARBA00022475"/>
    </source>
</evidence>
<evidence type="ECO:0000256" key="5">
    <source>
        <dbReference type="ARBA" id="ARBA00022989"/>
    </source>
</evidence>
<evidence type="ECO:0000256" key="7">
    <source>
        <dbReference type="RuleBase" id="RU363032"/>
    </source>
</evidence>
<feature type="transmembrane region" description="Helical" evidence="7">
    <location>
        <begin position="177"/>
        <end position="202"/>
    </location>
</feature>
<dbReference type="GO" id="GO:0055085">
    <property type="term" value="P:transmembrane transport"/>
    <property type="evidence" value="ECO:0007669"/>
    <property type="project" value="InterPro"/>
</dbReference>
<keyword evidence="5 7" id="KW-1133">Transmembrane helix</keyword>
<evidence type="ECO:0000313" key="9">
    <source>
        <dbReference type="EMBL" id="EOL45279.1"/>
    </source>
</evidence>
<organism evidence="9 10">
    <name type="scientific">Enterococcus phoeniculicola ATCC BAA-412</name>
    <dbReference type="NCBI Taxonomy" id="1158610"/>
    <lineage>
        <taxon>Bacteria</taxon>
        <taxon>Bacillati</taxon>
        <taxon>Bacillota</taxon>
        <taxon>Bacilli</taxon>
        <taxon>Lactobacillales</taxon>
        <taxon>Enterococcaceae</taxon>
        <taxon>Enterococcus</taxon>
    </lineage>
</organism>
<evidence type="ECO:0000259" key="8">
    <source>
        <dbReference type="PROSITE" id="PS50928"/>
    </source>
</evidence>
<evidence type="ECO:0000256" key="6">
    <source>
        <dbReference type="ARBA" id="ARBA00023136"/>
    </source>
</evidence>
<name>R3TUJ9_9ENTE</name>
<keyword evidence="2 7" id="KW-0813">Transport</keyword>
<dbReference type="InterPro" id="IPR035906">
    <property type="entry name" value="MetI-like_sf"/>
</dbReference>
<proteinExistence type="inferred from homology"/>
<reference evidence="9 10" key="1">
    <citation type="submission" date="2013-02" db="EMBL/GenBank/DDBJ databases">
        <title>The Genome Sequence of Enterococcus phoeniculicola BAA-412.</title>
        <authorList>
            <consortium name="The Broad Institute Genome Sequencing Platform"/>
            <consortium name="The Broad Institute Genome Sequencing Center for Infectious Disease"/>
            <person name="Earl A.M."/>
            <person name="Gilmore M.S."/>
            <person name="Lebreton F."/>
            <person name="Walker B."/>
            <person name="Young S.K."/>
            <person name="Zeng Q."/>
            <person name="Gargeya S."/>
            <person name="Fitzgerald M."/>
            <person name="Haas B."/>
            <person name="Abouelleil A."/>
            <person name="Alvarado L."/>
            <person name="Arachchi H.M."/>
            <person name="Berlin A.M."/>
            <person name="Chapman S.B."/>
            <person name="Dewar J."/>
            <person name="Goldberg J."/>
            <person name="Griggs A."/>
            <person name="Gujja S."/>
            <person name="Hansen M."/>
            <person name="Howarth C."/>
            <person name="Imamovic A."/>
            <person name="Larimer J."/>
            <person name="McCowan C."/>
            <person name="Murphy C."/>
            <person name="Neiman D."/>
            <person name="Pearson M."/>
            <person name="Priest M."/>
            <person name="Roberts A."/>
            <person name="Saif S."/>
            <person name="Shea T."/>
            <person name="Sisk P."/>
            <person name="Sykes S."/>
            <person name="Wortman J."/>
            <person name="Nusbaum C."/>
            <person name="Birren B."/>
        </authorList>
    </citation>
    <scope>NUCLEOTIDE SEQUENCE [LARGE SCALE GENOMIC DNA]</scope>
    <source>
        <strain evidence="9 10">ATCC BAA-412</strain>
    </source>
</reference>
<evidence type="ECO:0000313" key="10">
    <source>
        <dbReference type="Proteomes" id="UP000013785"/>
    </source>
</evidence>
<feature type="transmembrane region" description="Helical" evidence="7">
    <location>
        <begin position="70"/>
        <end position="91"/>
    </location>
</feature>
<dbReference type="OrthoDB" id="9794684at2"/>
<comment type="caution">
    <text evidence="9">The sequence shown here is derived from an EMBL/GenBank/DDBJ whole genome shotgun (WGS) entry which is preliminary data.</text>
</comment>
<dbReference type="eggNOG" id="COG0395">
    <property type="taxonomic scope" value="Bacteria"/>
</dbReference>
<dbReference type="PANTHER" id="PTHR43744">
    <property type="entry name" value="ABC TRANSPORTER PERMEASE PROTEIN MG189-RELATED-RELATED"/>
    <property type="match status" value="1"/>
</dbReference>
<dbReference type="Gene3D" id="1.10.3720.10">
    <property type="entry name" value="MetI-like"/>
    <property type="match status" value="1"/>
</dbReference>
<keyword evidence="3" id="KW-1003">Cell membrane</keyword>
<dbReference type="Pfam" id="PF00528">
    <property type="entry name" value="BPD_transp_1"/>
    <property type="match status" value="1"/>
</dbReference>
<accession>R3TUJ9</accession>
<comment type="subcellular location">
    <subcellularLocation>
        <location evidence="1 7">Cell membrane</location>
        <topology evidence="1 7">Multi-pass membrane protein</topology>
    </subcellularLocation>
</comment>
<dbReference type="PROSITE" id="PS50928">
    <property type="entry name" value="ABC_TM1"/>
    <property type="match status" value="1"/>
</dbReference>
<feature type="transmembrane region" description="Helical" evidence="7">
    <location>
        <begin position="103"/>
        <end position="125"/>
    </location>
</feature>
<feature type="transmembrane region" description="Helical" evidence="7">
    <location>
        <begin position="137"/>
        <end position="156"/>
    </location>
</feature>
<protein>
    <recommendedName>
        <fullName evidence="8">ABC transmembrane type-1 domain-containing protein</fullName>
    </recommendedName>
</protein>